<keyword evidence="3" id="KW-0804">Transcription</keyword>
<sequence length="188" mass="20592">MRYSEDHKAQTRERIINEAAQRFRRDGVDATGLQTLMKALGLTHGGFYAHFKSKDELVEIALQQAAEQLRPVVEQQFEKNDPLPGFIDQYLSPGHRNTPGKGCPLPTISAELGARGQASATTDAIVKARLGSIEKALPSEHAKDESVALLATLIGALVLSRSVADEELSNRILESTRRHLKREIGAAE</sequence>
<keyword evidence="7" id="KW-1185">Reference proteome</keyword>
<dbReference type="InterPro" id="IPR036271">
    <property type="entry name" value="Tet_transcr_reg_TetR-rel_C_sf"/>
</dbReference>
<dbReference type="Gene3D" id="1.10.10.60">
    <property type="entry name" value="Homeodomain-like"/>
    <property type="match status" value="1"/>
</dbReference>
<dbReference type="PRINTS" id="PR00455">
    <property type="entry name" value="HTHTETR"/>
</dbReference>
<evidence type="ECO:0000313" key="7">
    <source>
        <dbReference type="Proteomes" id="UP001163624"/>
    </source>
</evidence>
<dbReference type="Proteomes" id="UP001163624">
    <property type="component" value="Chromosome"/>
</dbReference>
<keyword evidence="2 4" id="KW-0238">DNA-binding</keyword>
<organism evidence="6 7">
    <name type="scientific">Pseudomonas triclosanedens</name>
    <dbReference type="NCBI Taxonomy" id="2961893"/>
    <lineage>
        <taxon>Bacteria</taxon>
        <taxon>Pseudomonadati</taxon>
        <taxon>Pseudomonadota</taxon>
        <taxon>Gammaproteobacteria</taxon>
        <taxon>Pseudomonadales</taxon>
        <taxon>Pseudomonadaceae</taxon>
        <taxon>Pseudomonas</taxon>
    </lineage>
</organism>
<dbReference type="SUPFAM" id="SSF48498">
    <property type="entry name" value="Tetracyclin repressor-like, C-terminal domain"/>
    <property type="match status" value="1"/>
</dbReference>
<evidence type="ECO:0000256" key="2">
    <source>
        <dbReference type="ARBA" id="ARBA00023125"/>
    </source>
</evidence>
<keyword evidence="1" id="KW-0805">Transcription regulation</keyword>
<protein>
    <submittedName>
        <fullName evidence="6">TetR/AcrR family transcriptional regulator</fullName>
    </submittedName>
</protein>
<dbReference type="Gene3D" id="1.10.357.10">
    <property type="entry name" value="Tetracycline Repressor, domain 2"/>
    <property type="match status" value="1"/>
</dbReference>
<dbReference type="PANTHER" id="PTHR47506">
    <property type="entry name" value="TRANSCRIPTIONAL REGULATORY PROTEIN"/>
    <property type="match status" value="1"/>
</dbReference>
<evidence type="ECO:0000256" key="4">
    <source>
        <dbReference type="PROSITE-ProRule" id="PRU00335"/>
    </source>
</evidence>
<dbReference type="SUPFAM" id="SSF46689">
    <property type="entry name" value="Homeodomain-like"/>
    <property type="match status" value="1"/>
</dbReference>
<gene>
    <name evidence="6" type="ORF">OU419_12875</name>
</gene>
<feature type="DNA-binding region" description="H-T-H motif" evidence="4">
    <location>
        <begin position="32"/>
        <end position="51"/>
    </location>
</feature>
<evidence type="ECO:0000256" key="3">
    <source>
        <dbReference type="ARBA" id="ARBA00023163"/>
    </source>
</evidence>
<evidence type="ECO:0000259" key="5">
    <source>
        <dbReference type="PROSITE" id="PS50977"/>
    </source>
</evidence>
<accession>A0ABY7A4E6</accession>
<proteinExistence type="predicted"/>
<name>A0ABY7A4E6_9PSED</name>
<dbReference type="RefSeq" id="WP_254472658.1">
    <property type="nucleotide sequence ID" value="NZ_CP113432.1"/>
</dbReference>
<reference evidence="6" key="1">
    <citation type="submission" date="2022-11" db="EMBL/GenBank/DDBJ databases">
        <title>Pseudomonas triclosanedens sp. nov., a triclosan degrader isolated from activated sludge.</title>
        <authorList>
            <person name="Yin Y."/>
            <person name="Lu Z."/>
        </authorList>
    </citation>
    <scope>NUCLEOTIDE SEQUENCE</scope>
    <source>
        <strain evidence="6">ZM23</strain>
    </source>
</reference>
<dbReference type="PANTHER" id="PTHR47506:SF7">
    <property type="entry name" value="TRANSCRIPTIONAL REGULATORY PROTEIN"/>
    <property type="match status" value="1"/>
</dbReference>
<dbReference type="InterPro" id="IPR009057">
    <property type="entry name" value="Homeodomain-like_sf"/>
</dbReference>
<dbReference type="Pfam" id="PF00440">
    <property type="entry name" value="TetR_N"/>
    <property type="match status" value="1"/>
</dbReference>
<dbReference type="InterPro" id="IPR001647">
    <property type="entry name" value="HTH_TetR"/>
</dbReference>
<evidence type="ECO:0000256" key="1">
    <source>
        <dbReference type="ARBA" id="ARBA00023015"/>
    </source>
</evidence>
<dbReference type="EMBL" id="CP113432">
    <property type="protein sequence ID" value="WAI52097.1"/>
    <property type="molecule type" value="Genomic_DNA"/>
</dbReference>
<feature type="domain" description="HTH tetR-type" evidence="5">
    <location>
        <begin position="9"/>
        <end position="69"/>
    </location>
</feature>
<dbReference type="PROSITE" id="PS50977">
    <property type="entry name" value="HTH_TETR_2"/>
    <property type="match status" value="1"/>
</dbReference>
<evidence type="ECO:0000313" key="6">
    <source>
        <dbReference type="EMBL" id="WAI52097.1"/>
    </source>
</evidence>